<dbReference type="CDD" id="cd06193">
    <property type="entry name" value="siderophore_interacting"/>
    <property type="match status" value="1"/>
</dbReference>
<comment type="caution">
    <text evidence="2">The sequence shown here is derived from an EMBL/GenBank/DDBJ whole genome shotgun (WGS) entry which is preliminary data.</text>
</comment>
<dbReference type="GO" id="GO:0016491">
    <property type="term" value="F:oxidoreductase activity"/>
    <property type="evidence" value="ECO:0007669"/>
    <property type="project" value="InterPro"/>
</dbReference>
<dbReference type="InterPro" id="IPR007037">
    <property type="entry name" value="SIP_rossman_dom"/>
</dbReference>
<keyword evidence="3" id="KW-1185">Reference proteome</keyword>
<feature type="domain" description="FAD-binding FR-type" evidence="1">
    <location>
        <begin position="21"/>
        <end position="152"/>
    </location>
</feature>
<dbReference type="InterPro" id="IPR013113">
    <property type="entry name" value="SIP_FAD-bd"/>
</dbReference>
<protein>
    <submittedName>
        <fullName evidence="2">NADPH-dependent ferric siderophore reductase</fullName>
    </submittedName>
</protein>
<dbReference type="InterPro" id="IPR017938">
    <property type="entry name" value="Riboflavin_synthase-like_b-brl"/>
</dbReference>
<evidence type="ECO:0000313" key="3">
    <source>
        <dbReference type="Proteomes" id="UP000638648"/>
    </source>
</evidence>
<accession>A0A927MXS3</accession>
<dbReference type="PANTHER" id="PTHR30157:SF0">
    <property type="entry name" value="NADPH-DEPENDENT FERRIC-CHELATE REDUCTASE"/>
    <property type="match status" value="1"/>
</dbReference>
<dbReference type="InterPro" id="IPR039261">
    <property type="entry name" value="FNR_nucleotide-bd"/>
</dbReference>
<dbReference type="Pfam" id="PF08021">
    <property type="entry name" value="FAD_binding_9"/>
    <property type="match status" value="1"/>
</dbReference>
<dbReference type="SUPFAM" id="SSF63380">
    <property type="entry name" value="Riboflavin synthase domain-like"/>
    <property type="match status" value="1"/>
</dbReference>
<dbReference type="PROSITE" id="PS51384">
    <property type="entry name" value="FAD_FR"/>
    <property type="match status" value="1"/>
</dbReference>
<dbReference type="EMBL" id="JADBEM010000001">
    <property type="protein sequence ID" value="MBE1605155.1"/>
    <property type="molecule type" value="Genomic_DNA"/>
</dbReference>
<dbReference type="Gene3D" id="2.40.30.10">
    <property type="entry name" value="Translation factors"/>
    <property type="match status" value="1"/>
</dbReference>
<dbReference type="InterPro" id="IPR039374">
    <property type="entry name" value="SIP_fam"/>
</dbReference>
<dbReference type="Gene3D" id="3.40.50.80">
    <property type="entry name" value="Nucleotide-binding domain of ferredoxin-NADP reductase (FNR) module"/>
    <property type="match status" value="1"/>
</dbReference>
<evidence type="ECO:0000313" key="2">
    <source>
        <dbReference type="EMBL" id="MBE1605155.1"/>
    </source>
</evidence>
<dbReference type="RefSeq" id="WP_202896244.1">
    <property type="nucleotide sequence ID" value="NZ_BAABJL010000133.1"/>
</dbReference>
<dbReference type="Proteomes" id="UP000638648">
    <property type="component" value="Unassembled WGS sequence"/>
</dbReference>
<sequence>MSTTTVKRASRPLRRRPAPAMGFFRTEVTGVRQLTPSMIRVSLGGPDLASFVNDGPDQRIKIFLPLPGQQDPMLPTELGEHDNWFAAYRAIAADIRPTMRTYTLRRHRPETGEVDVDFAIHGDLGPASRWATTAKRGDSLTIFGPYADYDPTPGTDWQLLLGDETALPAIGAIVESLPAGVQVHAFVEVDDEAEQQSYLTMGDVTFTWVHRHTTANALPTATSGSEANAAQAGGSVQVRSARGPLLDAVRAAELPTGKPYVWLGGEAGAVKELRRHLVNERGIAREDLYFVGYWRRGRSEDDAYAAAERGEVDELDD</sequence>
<organism evidence="2 3">
    <name type="scientific">Actinopolymorpha pittospori</name>
    <dbReference type="NCBI Taxonomy" id="648752"/>
    <lineage>
        <taxon>Bacteria</taxon>
        <taxon>Bacillati</taxon>
        <taxon>Actinomycetota</taxon>
        <taxon>Actinomycetes</taxon>
        <taxon>Propionibacteriales</taxon>
        <taxon>Actinopolymorphaceae</taxon>
        <taxon>Actinopolymorpha</taxon>
    </lineage>
</organism>
<dbReference type="AlphaFoldDB" id="A0A927MXS3"/>
<evidence type="ECO:0000259" key="1">
    <source>
        <dbReference type="PROSITE" id="PS51384"/>
    </source>
</evidence>
<gene>
    <name evidence="2" type="ORF">HEB94_002003</name>
</gene>
<proteinExistence type="predicted"/>
<reference evidence="2" key="1">
    <citation type="submission" date="2020-10" db="EMBL/GenBank/DDBJ databases">
        <title>Sequencing the genomes of 1000 actinobacteria strains.</title>
        <authorList>
            <person name="Klenk H.-P."/>
        </authorList>
    </citation>
    <scope>NUCLEOTIDE SEQUENCE</scope>
    <source>
        <strain evidence="2">DSM 45354</strain>
    </source>
</reference>
<name>A0A927MXS3_9ACTN</name>
<dbReference type="InterPro" id="IPR017927">
    <property type="entry name" value="FAD-bd_FR_type"/>
</dbReference>
<dbReference type="Pfam" id="PF04954">
    <property type="entry name" value="SIP"/>
    <property type="match status" value="1"/>
</dbReference>
<dbReference type="PANTHER" id="PTHR30157">
    <property type="entry name" value="FERRIC REDUCTASE, NADPH-DEPENDENT"/>
    <property type="match status" value="1"/>
</dbReference>